<name>A0A8E6L3X0_KLEPN</name>
<protein>
    <submittedName>
        <fullName evidence="1">Uncharacterized protein</fullName>
    </submittedName>
</protein>
<geneLocation type="plasmid" evidence="1">
    <name>p59001-phv</name>
</geneLocation>
<accession>A0A8E6L3X0</accession>
<keyword evidence="1" id="KW-0614">Plasmid</keyword>
<organism evidence="1">
    <name type="scientific">Klebsiella pneumoniae</name>
    <dbReference type="NCBI Taxonomy" id="573"/>
    <lineage>
        <taxon>Bacteria</taxon>
        <taxon>Pseudomonadati</taxon>
        <taxon>Pseudomonadota</taxon>
        <taxon>Gammaproteobacteria</taxon>
        <taxon>Enterobacterales</taxon>
        <taxon>Enterobacteriaceae</taxon>
        <taxon>Klebsiella/Raoultella group</taxon>
        <taxon>Klebsiella</taxon>
        <taxon>Klebsiella pneumoniae complex</taxon>
    </lineage>
</organism>
<dbReference type="EMBL" id="MZ156797">
    <property type="protein sequence ID" value="QVQ59155.1"/>
    <property type="molecule type" value="Genomic_DNA"/>
</dbReference>
<reference evidence="1" key="1">
    <citation type="submission" date="2021-05" db="EMBL/GenBank/DDBJ databases">
        <authorList>
            <person name="Zhang X."/>
        </authorList>
    </citation>
    <scope>NUCLEOTIDE SEQUENCE</scope>
    <source>
        <plasmid evidence="1">p59001-phv</plasmid>
    </source>
</reference>
<sequence length="51" mass="5836">MRVCCSQPERKRIQKCIVSFTLARYMSTSAFYLTVKVYFPCVLGDAANLLI</sequence>
<evidence type="ECO:0000313" key="1">
    <source>
        <dbReference type="EMBL" id="QVQ59155.1"/>
    </source>
</evidence>
<proteinExistence type="predicted"/>
<dbReference type="AlphaFoldDB" id="A0A8E6L3X0"/>